<dbReference type="AlphaFoldDB" id="A0A392UNN4"/>
<evidence type="ECO:0000313" key="1">
    <source>
        <dbReference type="EMBL" id="MCI75253.1"/>
    </source>
</evidence>
<feature type="non-terminal residue" evidence="1">
    <location>
        <position position="23"/>
    </location>
</feature>
<dbReference type="EMBL" id="LXQA010878272">
    <property type="protein sequence ID" value="MCI75253.1"/>
    <property type="molecule type" value="Genomic_DNA"/>
</dbReference>
<name>A0A392UNN4_9FABA</name>
<organism evidence="1 2">
    <name type="scientific">Trifolium medium</name>
    <dbReference type="NCBI Taxonomy" id="97028"/>
    <lineage>
        <taxon>Eukaryota</taxon>
        <taxon>Viridiplantae</taxon>
        <taxon>Streptophyta</taxon>
        <taxon>Embryophyta</taxon>
        <taxon>Tracheophyta</taxon>
        <taxon>Spermatophyta</taxon>
        <taxon>Magnoliopsida</taxon>
        <taxon>eudicotyledons</taxon>
        <taxon>Gunneridae</taxon>
        <taxon>Pentapetalae</taxon>
        <taxon>rosids</taxon>
        <taxon>fabids</taxon>
        <taxon>Fabales</taxon>
        <taxon>Fabaceae</taxon>
        <taxon>Papilionoideae</taxon>
        <taxon>50 kb inversion clade</taxon>
        <taxon>NPAAA clade</taxon>
        <taxon>Hologalegina</taxon>
        <taxon>IRL clade</taxon>
        <taxon>Trifolieae</taxon>
        <taxon>Trifolium</taxon>
    </lineage>
</organism>
<proteinExistence type="predicted"/>
<sequence length="23" mass="2542">MQKSTMSMLDVNVIQMSVETVGL</sequence>
<protein>
    <submittedName>
        <fullName evidence="1">Uncharacterized protein</fullName>
    </submittedName>
</protein>
<reference evidence="1 2" key="1">
    <citation type="journal article" date="2018" name="Front. Plant Sci.">
        <title>Red Clover (Trifolium pratense) and Zigzag Clover (T. medium) - A Picture of Genomic Similarities and Differences.</title>
        <authorList>
            <person name="Dluhosova J."/>
            <person name="Istvanek J."/>
            <person name="Nedelnik J."/>
            <person name="Repkova J."/>
        </authorList>
    </citation>
    <scope>NUCLEOTIDE SEQUENCE [LARGE SCALE GENOMIC DNA]</scope>
    <source>
        <strain evidence="2">cv. 10/8</strain>
        <tissue evidence="1">Leaf</tissue>
    </source>
</reference>
<accession>A0A392UNN4</accession>
<comment type="caution">
    <text evidence="1">The sequence shown here is derived from an EMBL/GenBank/DDBJ whole genome shotgun (WGS) entry which is preliminary data.</text>
</comment>
<keyword evidence="2" id="KW-1185">Reference proteome</keyword>
<evidence type="ECO:0000313" key="2">
    <source>
        <dbReference type="Proteomes" id="UP000265520"/>
    </source>
</evidence>
<dbReference type="Proteomes" id="UP000265520">
    <property type="component" value="Unassembled WGS sequence"/>
</dbReference>